<dbReference type="InterPro" id="IPR017871">
    <property type="entry name" value="ABC_transporter-like_CS"/>
</dbReference>
<dbReference type="InterPro" id="IPR003439">
    <property type="entry name" value="ABC_transporter-like_ATP-bd"/>
</dbReference>
<evidence type="ECO:0000256" key="6">
    <source>
        <dbReference type="ARBA" id="ARBA00023136"/>
    </source>
</evidence>
<dbReference type="GO" id="GO:0005524">
    <property type="term" value="F:ATP binding"/>
    <property type="evidence" value="ECO:0007669"/>
    <property type="project" value="UniProtKB-KW"/>
</dbReference>
<keyword evidence="10" id="KW-1185">Reference proteome</keyword>
<evidence type="ECO:0000256" key="7">
    <source>
        <dbReference type="SAM" id="MobiDB-lite"/>
    </source>
</evidence>
<dbReference type="PROSITE" id="PS00211">
    <property type="entry name" value="ABC_TRANSPORTER_1"/>
    <property type="match status" value="1"/>
</dbReference>
<keyword evidence="5" id="KW-1133">Transmembrane helix</keyword>
<dbReference type="InterPro" id="IPR050173">
    <property type="entry name" value="ABC_transporter_C-like"/>
</dbReference>
<gene>
    <name evidence="9" type="ORF">Agub_g1611</name>
</gene>
<proteinExistence type="predicted"/>
<dbReference type="InterPro" id="IPR027417">
    <property type="entry name" value="P-loop_NTPase"/>
</dbReference>
<feature type="non-terminal residue" evidence="9">
    <location>
        <position position="210"/>
    </location>
</feature>
<feature type="domain" description="ABC transporter" evidence="8">
    <location>
        <begin position="55"/>
        <end position="203"/>
    </location>
</feature>
<evidence type="ECO:0000256" key="4">
    <source>
        <dbReference type="ARBA" id="ARBA00022840"/>
    </source>
</evidence>
<dbReference type="Pfam" id="PF00005">
    <property type="entry name" value="ABC_tran"/>
    <property type="match status" value="1"/>
</dbReference>
<dbReference type="AlphaFoldDB" id="A0AAD3DIC2"/>
<keyword evidence="1" id="KW-0813">Transport</keyword>
<keyword evidence="4" id="KW-0067">ATP-binding</keyword>
<dbReference type="EMBL" id="BMAR01000001">
    <property type="protein sequence ID" value="GFR40947.1"/>
    <property type="molecule type" value="Genomic_DNA"/>
</dbReference>
<dbReference type="FunFam" id="3.40.50.300:FF:000630">
    <property type="entry name" value="ATP-binding cassette (ABC) transporter, putative"/>
    <property type="match status" value="1"/>
</dbReference>
<evidence type="ECO:0000256" key="3">
    <source>
        <dbReference type="ARBA" id="ARBA00022741"/>
    </source>
</evidence>
<feature type="region of interest" description="Disordered" evidence="7">
    <location>
        <begin position="11"/>
        <end position="33"/>
    </location>
</feature>
<accession>A0AAD3DIC2</accession>
<comment type="caution">
    <text evidence="9">The sequence shown here is derived from an EMBL/GenBank/DDBJ whole genome shotgun (WGS) entry which is preliminary data.</text>
</comment>
<evidence type="ECO:0000313" key="10">
    <source>
        <dbReference type="Proteomes" id="UP001054857"/>
    </source>
</evidence>
<evidence type="ECO:0000259" key="8">
    <source>
        <dbReference type="Pfam" id="PF00005"/>
    </source>
</evidence>
<dbReference type="Proteomes" id="UP001054857">
    <property type="component" value="Unassembled WGS sequence"/>
</dbReference>
<dbReference type="PANTHER" id="PTHR24223">
    <property type="entry name" value="ATP-BINDING CASSETTE SUB-FAMILY C"/>
    <property type="match status" value="1"/>
</dbReference>
<evidence type="ECO:0000256" key="1">
    <source>
        <dbReference type="ARBA" id="ARBA00022448"/>
    </source>
</evidence>
<evidence type="ECO:0000256" key="5">
    <source>
        <dbReference type="ARBA" id="ARBA00022989"/>
    </source>
</evidence>
<dbReference type="CDD" id="cd03244">
    <property type="entry name" value="ABCC_MRP_domain2"/>
    <property type="match status" value="1"/>
</dbReference>
<feature type="non-terminal residue" evidence="9">
    <location>
        <position position="1"/>
    </location>
</feature>
<feature type="compositionally biased region" description="Basic and acidic residues" evidence="7">
    <location>
        <begin position="14"/>
        <end position="23"/>
    </location>
</feature>
<keyword evidence="2" id="KW-0812">Transmembrane</keyword>
<dbReference type="GO" id="GO:0016020">
    <property type="term" value="C:membrane"/>
    <property type="evidence" value="ECO:0007669"/>
    <property type="project" value="TreeGrafter"/>
</dbReference>
<dbReference type="GO" id="GO:0016887">
    <property type="term" value="F:ATP hydrolysis activity"/>
    <property type="evidence" value="ECO:0007669"/>
    <property type="project" value="InterPro"/>
</dbReference>
<dbReference type="Gene3D" id="3.40.50.300">
    <property type="entry name" value="P-loop containing nucleotide triphosphate hydrolases"/>
    <property type="match status" value="1"/>
</dbReference>
<evidence type="ECO:0000313" key="9">
    <source>
        <dbReference type="EMBL" id="GFR40947.1"/>
    </source>
</evidence>
<protein>
    <recommendedName>
        <fullName evidence="8">ABC transporter domain-containing protein</fullName>
    </recommendedName>
</protein>
<sequence length="210" mass="22643">HMTSVERMLAYTRLESEPPRVEDGAPEPPPGWPRSGELRYEHVTAVYRPGLAPVLSDISFTVPPGSSCGLVGRTGSGKSSLVLTLFRLIPVTHGTIFLDGVNTATIGLDALRRQLSVIPQDPVLFSGTLRRNLDPWGTHTDEQLWRALETVQLKTHVASAPGGLDARLAECGDNLSAGQRQLFCLARALLADARVLALDEATANVDRATD</sequence>
<dbReference type="GO" id="GO:0042626">
    <property type="term" value="F:ATPase-coupled transmembrane transporter activity"/>
    <property type="evidence" value="ECO:0007669"/>
    <property type="project" value="TreeGrafter"/>
</dbReference>
<name>A0AAD3DIC2_9CHLO</name>
<organism evidence="9 10">
    <name type="scientific">Astrephomene gubernaculifera</name>
    <dbReference type="NCBI Taxonomy" id="47775"/>
    <lineage>
        <taxon>Eukaryota</taxon>
        <taxon>Viridiplantae</taxon>
        <taxon>Chlorophyta</taxon>
        <taxon>core chlorophytes</taxon>
        <taxon>Chlorophyceae</taxon>
        <taxon>CS clade</taxon>
        <taxon>Chlamydomonadales</taxon>
        <taxon>Astrephomenaceae</taxon>
        <taxon>Astrephomene</taxon>
    </lineage>
</organism>
<keyword evidence="6" id="KW-0472">Membrane</keyword>
<dbReference type="PANTHER" id="PTHR24223:SF453">
    <property type="entry name" value="ABC TRANSPORTER"/>
    <property type="match status" value="1"/>
</dbReference>
<dbReference type="SUPFAM" id="SSF52540">
    <property type="entry name" value="P-loop containing nucleoside triphosphate hydrolases"/>
    <property type="match status" value="1"/>
</dbReference>
<evidence type="ECO:0000256" key="2">
    <source>
        <dbReference type="ARBA" id="ARBA00022692"/>
    </source>
</evidence>
<reference evidence="9 10" key="1">
    <citation type="journal article" date="2021" name="Sci. Rep.">
        <title>Genome sequencing of the multicellular alga Astrephomene provides insights into convergent evolution of germ-soma differentiation.</title>
        <authorList>
            <person name="Yamashita S."/>
            <person name="Yamamoto K."/>
            <person name="Matsuzaki R."/>
            <person name="Suzuki S."/>
            <person name="Yamaguchi H."/>
            <person name="Hirooka S."/>
            <person name="Minakuchi Y."/>
            <person name="Miyagishima S."/>
            <person name="Kawachi M."/>
            <person name="Toyoda A."/>
            <person name="Nozaki H."/>
        </authorList>
    </citation>
    <scope>NUCLEOTIDE SEQUENCE [LARGE SCALE GENOMIC DNA]</scope>
    <source>
        <strain evidence="9 10">NIES-4017</strain>
    </source>
</reference>
<keyword evidence="3" id="KW-0547">Nucleotide-binding</keyword>